<evidence type="ECO:0000256" key="1">
    <source>
        <dbReference type="SAM" id="MobiDB-lite"/>
    </source>
</evidence>
<feature type="region of interest" description="Disordered" evidence="1">
    <location>
        <begin position="32"/>
        <end position="56"/>
    </location>
</feature>
<proteinExistence type="predicted"/>
<protein>
    <submittedName>
        <fullName evidence="2">Uncharacterized protein</fullName>
    </submittedName>
</protein>
<sequence>MESVGEVVAGARRAWLVTSQDAPDAVAFRSGRSARTALPREVADAPARARPQARWA</sequence>
<reference evidence="2 3" key="1">
    <citation type="submission" date="2023-07" db="EMBL/GenBank/DDBJ databases">
        <title>Sequencing the genomes of 1000 actinobacteria strains.</title>
        <authorList>
            <person name="Klenk H.-P."/>
        </authorList>
    </citation>
    <scope>NUCLEOTIDE SEQUENCE [LARGE SCALE GENOMIC DNA]</scope>
    <source>
        <strain evidence="2 3">DSM 44710</strain>
    </source>
</reference>
<dbReference type="Proteomes" id="UP001240984">
    <property type="component" value="Unassembled WGS sequence"/>
</dbReference>
<evidence type="ECO:0000313" key="2">
    <source>
        <dbReference type="EMBL" id="MDP9793095.1"/>
    </source>
</evidence>
<dbReference type="RefSeq" id="WP_306828017.1">
    <property type="nucleotide sequence ID" value="NZ_JAUSRA010000001.1"/>
</dbReference>
<gene>
    <name evidence="2" type="ORF">J2S43_001607</name>
</gene>
<accession>A0ABT9MNU8</accession>
<feature type="compositionally biased region" description="Low complexity" evidence="1">
    <location>
        <begin position="44"/>
        <end position="56"/>
    </location>
</feature>
<organism evidence="2 3">
    <name type="scientific">Catenuloplanes nepalensis</name>
    <dbReference type="NCBI Taxonomy" id="587533"/>
    <lineage>
        <taxon>Bacteria</taxon>
        <taxon>Bacillati</taxon>
        <taxon>Actinomycetota</taxon>
        <taxon>Actinomycetes</taxon>
        <taxon>Micromonosporales</taxon>
        <taxon>Micromonosporaceae</taxon>
        <taxon>Catenuloplanes</taxon>
    </lineage>
</organism>
<keyword evidence="3" id="KW-1185">Reference proteome</keyword>
<evidence type="ECO:0000313" key="3">
    <source>
        <dbReference type="Proteomes" id="UP001240984"/>
    </source>
</evidence>
<comment type="caution">
    <text evidence="2">The sequence shown here is derived from an EMBL/GenBank/DDBJ whole genome shotgun (WGS) entry which is preliminary data.</text>
</comment>
<name>A0ABT9MNU8_9ACTN</name>
<dbReference type="EMBL" id="JAUSRA010000001">
    <property type="protein sequence ID" value="MDP9793095.1"/>
    <property type="molecule type" value="Genomic_DNA"/>
</dbReference>